<feature type="transmembrane region" description="Helical" evidence="2">
    <location>
        <begin position="161"/>
        <end position="179"/>
    </location>
</feature>
<dbReference type="AlphaFoldDB" id="A0A1T5MRY2"/>
<dbReference type="InterPro" id="IPR007272">
    <property type="entry name" value="Sulf_transp_TsuA/YedE"/>
</dbReference>
<accession>A0A1T5MRY2</accession>
<protein>
    <submittedName>
        <fullName evidence="3">Uncharacterized protein</fullName>
    </submittedName>
</protein>
<evidence type="ECO:0000256" key="2">
    <source>
        <dbReference type="SAM" id="Phobius"/>
    </source>
</evidence>
<dbReference type="Pfam" id="PF04143">
    <property type="entry name" value="Sulf_transp"/>
    <property type="match status" value="1"/>
</dbReference>
<feature type="compositionally biased region" description="Polar residues" evidence="1">
    <location>
        <begin position="1"/>
        <end position="10"/>
    </location>
</feature>
<dbReference type="Proteomes" id="UP000190285">
    <property type="component" value="Unassembled WGS sequence"/>
</dbReference>
<evidence type="ECO:0000256" key="1">
    <source>
        <dbReference type="SAM" id="MobiDB-lite"/>
    </source>
</evidence>
<dbReference type="OrthoDB" id="9794165at2"/>
<feature type="transmembrane region" description="Helical" evidence="2">
    <location>
        <begin position="30"/>
        <end position="50"/>
    </location>
</feature>
<keyword evidence="4" id="KW-1185">Reference proteome</keyword>
<feature type="transmembrane region" description="Helical" evidence="2">
    <location>
        <begin position="128"/>
        <end position="149"/>
    </location>
</feature>
<dbReference type="EMBL" id="FUZT01000023">
    <property type="protein sequence ID" value="SKC90763.1"/>
    <property type="molecule type" value="Genomic_DNA"/>
</dbReference>
<keyword evidence="2" id="KW-0472">Membrane</keyword>
<gene>
    <name evidence="3" type="ORF">SAMN02194393_05206</name>
</gene>
<dbReference type="RefSeq" id="WP_079495794.1">
    <property type="nucleotide sequence ID" value="NZ_FUZT01000023.1"/>
</dbReference>
<feature type="region of interest" description="Disordered" evidence="1">
    <location>
        <begin position="1"/>
        <end position="24"/>
    </location>
</feature>
<name>A0A1T5MRY2_9FIRM</name>
<feature type="transmembrane region" description="Helical" evidence="2">
    <location>
        <begin position="89"/>
        <end position="108"/>
    </location>
</feature>
<feature type="transmembrane region" description="Helical" evidence="2">
    <location>
        <begin position="201"/>
        <end position="222"/>
    </location>
</feature>
<feature type="transmembrane region" description="Helical" evidence="2">
    <location>
        <begin position="56"/>
        <end position="77"/>
    </location>
</feature>
<keyword evidence="2" id="KW-0812">Transmembrane</keyword>
<sequence>MTKTNNSQPSPKERSSSRISKNRNANKNQMPLGIAVLVIMIIIGFLLSNISVKLGLFWITGICFGFVLQKSRFCFTASMRDPYLTGGTALTRAVLIAFAITTIAFTAIKFSAYSSGLPIPGQTYITPISFATVIGAFMFGIGMVIAGGCTSGTLMRVGEGFLVQMLTLFFFIIGSLWGAHDFEWWKLNFILKGKAIFLPDLFGWFGAVIIQLLLIAALYILADKWENRIFK</sequence>
<evidence type="ECO:0000313" key="3">
    <source>
        <dbReference type="EMBL" id="SKC90763.1"/>
    </source>
</evidence>
<evidence type="ECO:0000313" key="4">
    <source>
        <dbReference type="Proteomes" id="UP000190285"/>
    </source>
</evidence>
<proteinExistence type="predicted"/>
<organism evidence="3 4">
    <name type="scientific">Maledivibacter halophilus</name>
    <dbReference type="NCBI Taxonomy" id="36842"/>
    <lineage>
        <taxon>Bacteria</taxon>
        <taxon>Bacillati</taxon>
        <taxon>Bacillota</taxon>
        <taxon>Clostridia</taxon>
        <taxon>Peptostreptococcales</taxon>
        <taxon>Caminicellaceae</taxon>
        <taxon>Maledivibacter</taxon>
    </lineage>
</organism>
<dbReference type="STRING" id="36842.SAMN02194393_05206"/>
<keyword evidence="2" id="KW-1133">Transmembrane helix</keyword>
<reference evidence="3 4" key="1">
    <citation type="submission" date="2017-02" db="EMBL/GenBank/DDBJ databases">
        <authorList>
            <person name="Peterson S.W."/>
        </authorList>
    </citation>
    <scope>NUCLEOTIDE SEQUENCE [LARGE SCALE GENOMIC DNA]</scope>
    <source>
        <strain evidence="3 4">M1</strain>
    </source>
</reference>